<feature type="compositionally biased region" description="Low complexity" evidence="1">
    <location>
        <begin position="707"/>
        <end position="728"/>
    </location>
</feature>
<feature type="compositionally biased region" description="Polar residues" evidence="1">
    <location>
        <begin position="688"/>
        <end position="700"/>
    </location>
</feature>
<evidence type="ECO:0000313" key="3">
    <source>
        <dbReference type="Proteomes" id="UP000217199"/>
    </source>
</evidence>
<feature type="compositionally biased region" description="Basic and acidic residues" evidence="1">
    <location>
        <begin position="886"/>
        <end position="897"/>
    </location>
</feature>
<evidence type="ECO:0000313" key="2">
    <source>
        <dbReference type="EMBL" id="PAV14919.1"/>
    </source>
</evidence>
<feature type="region of interest" description="Disordered" evidence="1">
    <location>
        <begin position="842"/>
        <end position="913"/>
    </location>
</feature>
<feature type="compositionally biased region" description="Low complexity" evidence="1">
    <location>
        <begin position="842"/>
        <end position="857"/>
    </location>
</feature>
<sequence>MTTTSATAPVQMLSMFPRVLLGGGKRAKSGPFALVTQNLLSLGSFPIESLAQSSKADLEGLDLPYVSVDVDADSPSSRPTEPRLMYADTKDDQISSISMHFVAQLHQTCSGAFGNADSLKWEFIEDEGPNRKQCILTITRPNGQRRSYRSEPTFSRKTDAKARAAAIAVQMGALEFIVSGNKIGRAKYQPRNIVLAPLDSKNTVKKEVIKEEDLSTDTLDDDDASSEIKQCCKEWRAGLIQPRWVIYQERKGDFPYGCALIIELSAHSQKVYSVPASFPSPYVAKQECSSVSIKQGVLDYIKFGNGQKTPALAPLEDPLGFDNESVTRESTKDKTGRARLVTLQNFFDSLPKPFPENLGNHTALSLNAPTLLNSHLQLAKGARLSSQFYFIEENHMHGCILRLERPEETRTYLVDPKFGKRSDAKAAVCLLAISQGAKQYITSLVSAVENRITQEMRKKANEQILPILGSEYARLRHGLQPQYTFSHDNGAFGCTVVLELSDNPSEDEIRSWTVEPAYRSKTDAKTAAIYSYGTEMIEFIRFRGEPAPIDHDPLRPYRRQSSGSQDPDVDIQGEFTPTFSSFNPPNNQRNFKPNNNLMRPTAHPQDFRYRSRQDKISQGQEKYADKKYSYNNTSQNRNQNRQKWIPRRNRSPGYGADLDSSVEQTPVDDTISPISPQTYGQTHHRTPSRNYSSGSNYNASESREEPYNSSPQQQYAPPNANQQYQQPYEFVSQSPTNRPNPEYPSPTNYYHPGFQQHSYPYPMYSYPPNMYPFPPPSSSAPHSAPEASTAPYYAAPYGSYYPDPMYYPPYTNPSYPPSGFVYAPPVPQPALQAAPEVAPAFSVPTPSDVSPPTSSIPEAIPSNARPVQPAQVTSSNADNDNNNQRRSRENTPDDVEHHMHKKQRSESSLPPLNIIKQEVSVPGQTPENPEGETSFIQQLIEHCRIHKMDLPEFGSKLKHDDKGNGTFSVWIVLGNERMELPNTFNTENEGRERVARQVLKRLRSQKNVVD</sequence>
<dbReference type="AlphaFoldDB" id="A0A286U5W7"/>
<feature type="compositionally biased region" description="Low complexity" evidence="1">
    <location>
        <begin position="583"/>
        <end position="596"/>
    </location>
</feature>
<feature type="compositionally biased region" description="Low complexity" evidence="1">
    <location>
        <begin position="629"/>
        <end position="641"/>
    </location>
</feature>
<keyword evidence="3" id="KW-1185">Reference proteome</keyword>
<accession>A0A286U5W7</accession>
<protein>
    <submittedName>
        <fullName evidence="2">Uncharacterized protein</fullName>
    </submittedName>
</protein>
<feature type="compositionally biased region" description="Basic and acidic residues" evidence="1">
    <location>
        <begin position="605"/>
        <end position="615"/>
    </location>
</feature>
<organism evidence="2 3">
    <name type="scientific">Pyrrhoderma noxium</name>
    <dbReference type="NCBI Taxonomy" id="2282107"/>
    <lineage>
        <taxon>Eukaryota</taxon>
        <taxon>Fungi</taxon>
        <taxon>Dikarya</taxon>
        <taxon>Basidiomycota</taxon>
        <taxon>Agaricomycotina</taxon>
        <taxon>Agaricomycetes</taxon>
        <taxon>Hymenochaetales</taxon>
        <taxon>Hymenochaetaceae</taxon>
        <taxon>Pyrrhoderma</taxon>
    </lineage>
</organism>
<dbReference type="OrthoDB" id="3254160at2759"/>
<dbReference type="InParanoid" id="A0A286U5W7"/>
<comment type="caution">
    <text evidence="2">The sequence shown here is derived from an EMBL/GenBank/DDBJ whole genome shotgun (WGS) entry which is preliminary data.</text>
</comment>
<reference evidence="2 3" key="1">
    <citation type="journal article" date="2017" name="Mol. Ecol.">
        <title>Comparative and population genomic landscape of Phellinus noxius: A hypervariable fungus causing root rot in trees.</title>
        <authorList>
            <person name="Chung C.L."/>
            <person name="Lee T.J."/>
            <person name="Akiba M."/>
            <person name="Lee H.H."/>
            <person name="Kuo T.H."/>
            <person name="Liu D."/>
            <person name="Ke H.M."/>
            <person name="Yokoi T."/>
            <person name="Roa M.B."/>
            <person name="Lu M.J."/>
            <person name="Chang Y.Y."/>
            <person name="Ann P.J."/>
            <person name="Tsai J.N."/>
            <person name="Chen C.Y."/>
            <person name="Tzean S.S."/>
            <person name="Ota Y."/>
            <person name="Hattori T."/>
            <person name="Sahashi N."/>
            <person name="Liou R.F."/>
            <person name="Kikuchi T."/>
            <person name="Tsai I.J."/>
        </authorList>
    </citation>
    <scope>NUCLEOTIDE SEQUENCE [LARGE SCALE GENOMIC DNA]</scope>
    <source>
        <strain evidence="2 3">FFPRI411160</strain>
    </source>
</reference>
<gene>
    <name evidence="2" type="ORF">PNOK_0947200</name>
</gene>
<feature type="compositionally biased region" description="Polar residues" evidence="1">
    <location>
        <begin position="870"/>
        <end position="884"/>
    </location>
</feature>
<dbReference type="Proteomes" id="UP000217199">
    <property type="component" value="Unassembled WGS sequence"/>
</dbReference>
<feature type="region of interest" description="Disordered" evidence="1">
    <location>
        <begin position="548"/>
        <end position="751"/>
    </location>
</feature>
<dbReference type="STRING" id="2282107.A0A286U5W7"/>
<proteinExistence type="predicted"/>
<dbReference type="EMBL" id="NBII01000011">
    <property type="protein sequence ID" value="PAV14919.1"/>
    <property type="molecule type" value="Genomic_DNA"/>
</dbReference>
<evidence type="ECO:0000256" key="1">
    <source>
        <dbReference type="SAM" id="MobiDB-lite"/>
    </source>
</evidence>
<feature type="compositionally biased region" description="Polar residues" evidence="1">
    <location>
        <begin position="672"/>
        <end position="681"/>
    </location>
</feature>
<name>A0A286U5W7_9AGAM</name>